<dbReference type="Pfam" id="PF24475">
    <property type="entry name" value="RBD_DEAH11"/>
    <property type="match status" value="1"/>
</dbReference>
<feature type="domain" description="DEAH11/12 RRM" evidence="2">
    <location>
        <begin position="91"/>
        <end position="164"/>
    </location>
</feature>
<protein>
    <submittedName>
        <fullName evidence="3">Uncharacterized protein</fullName>
    </submittedName>
</protein>
<proteinExistence type="predicted"/>
<sequence>MALFGAGAEIKHQELGKKYLTVQVLHSNACALDDKELLMMFEECACGISGFHKFAGIGQLVLNVFPSHTTIGADHRTLPYSGIIKAKVFWPRRHSKGFAIATCERGGAESVINDCFNLLIGRNYVRCELGKKSENSVIIYRLDREVSEPEIFDVLKTATTRGVFWMFTW</sequence>
<name>A0A200R8F5_MACCD</name>
<gene>
    <name evidence="3" type="ORF">BVC80_8933g16</name>
</gene>
<dbReference type="AlphaFoldDB" id="A0A200R8F5"/>
<dbReference type="OrthoDB" id="10009520at2759"/>
<organism evidence="3 4">
    <name type="scientific">Macleaya cordata</name>
    <name type="common">Five-seeded plume-poppy</name>
    <name type="synonym">Bocconia cordata</name>
    <dbReference type="NCBI Taxonomy" id="56857"/>
    <lineage>
        <taxon>Eukaryota</taxon>
        <taxon>Viridiplantae</taxon>
        <taxon>Streptophyta</taxon>
        <taxon>Embryophyta</taxon>
        <taxon>Tracheophyta</taxon>
        <taxon>Spermatophyta</taxon>
        <taxon>Magnoliopsida</taxon>
        <taxon>Ranunculales</taxon>
        <taxon>Papaveraceae</taxon>
        <taxon>Papaveroideae</taxon>
        <taxon>Macleaya</taxon>
    </lineage>
</organism>
<evidence type="ECO:0000313" key="4">
    <source>
        <dbReference type="Proteomes" id="UP000195402"/>
    </source>
</evidence>
<feature type="domain" description="DEAH11/12 RNA-binding" evidence="1">
    <location>
        <begin position="1"/>
        <end position="59"/>
    </location>
</feature>
<comment type="caution">
    <text evidence="3">The sequence shown here is derived from an EMBL/GenBank/DDBJ whole genome shotgun (WGS) entry which is preliminary data.</text>
</comment>
<evidence type="ECO:0000313" key="3">
    <source>
        <dbReference type="EMBL" id="OVA18970.1"/>
    </source>
</evidence>
<dbReference type="InParanoid" id="A0A200R8F5"/>
<evidence type="ECO:0000259" key="2">
    <source>
        <dbReference type="Pfam" id="PF24637"/>
    </source>
</evidence>
<accession>A0A200R8F5</accession>
<dbReference type="Pfam" id="PF24637">
    <property type="entry name" value="RRM_DEAH11"/>
    <property type="match status" value="1"/>
</dbReference>
<keyword evidence="4" id="KW-1185">Reference proteome</keyword>
<dbReference type="InterPro" id="IPR056248">
    <property type="entry name" value="RBD_DEAH11/12"/>
</dbReference>
<reference evidence="3 4" key="1">
    <citation type="journal article" date="2017" name="Mol. Plant">
        <title>The Genome of Medicinal Plant Macleaya cordata Provides New Insights into Benzylisoquinoline Alkaloids Metabolism.</title>
        <authorList>
            <person name="Liu X."/>
            <person name="Liu Y."/>
            <person name="Huang P."/>
            <person name="Ma Y."/>
            <person name="Qing Z."/>
            <person name="Tang Q."/>
            <person name="Cao H."/>
            <person name="Cheng P."/>
            <person name="Zheng Y."/>
            <person name="Yuan Z."/>
            <person name="Zhou Y."/>
            <person name="Liu J."/>
            <person name="Tang Z."/>
            <person name="Zhuo Y."/>
            <person name="Zhang Y."/>
            <person name="Yu L."/>
            <person name="Huang J."/>
            <person name="Yang P."/>
            <person name="Peng Q."/>
            <person name="Zhang J."/>
            <person name="Jiang W."/>
            <person name="Zhang Z."/>
            <person name="Lin K."/>
            <person name="Ro D.K."/>
            <person name="Chen X."/>
            <person name="Xiong X."/>
            <person name="Shang Y."/>
            <person name="Huang S."/>
            <person name="Zeng J."/>
        </authorList>
    </citation>
    <scope>NUCLEOTIDE SEQUENCE [LARGE SCALE GENOMIC DNA]</scope>
    <source>
        <strain evidence="4">cv. BLH2017</strain>
        <tissue evidence="3">Root</tissue>
    </source>
</reference>
<dbReference type="STRING" id="56857.A0A200R8F5"/>
<dbReference type="EMBL" id="MVGT01000343">
    <property type="protein sequence ID" value="OVA18970.1"/>
    <property type="molecule type" value="Genomic_DNA"/>
</dbReference>
<dbReference type="InterPro" id="IPR056244">
    <property type="entry name" value="RRM_DEAH11/12"/>
</dbReference>
<evidence type="ECO:0000259" key="1">
    <source>
        <dbReference type="Pfam" id="PF24475"/>
    </source>
</evidence>
<dbReference type="Proteomes" id="UP000195402">
    <property type="component" value="Unassembled WGS sequence"/>
</dbReference>